<gene>
    <name evidence="1" type="ORF">METZ01_LOCUS210838</name>
</gene>
<dbReference type="AlphaFoldDB" id="A0A382F6M7"/>
<reference evidence="1" key="1">
    <citation type="submission" date="2018-05" db="EMBL/GenBank/DDBJ databases">
        <authorList>
            <person name="Lanie J.A."/>
            <person name="Ng W.-L."/>
            <person name="Kazmierczak K.M."/>
            <person name="Andrzejewski T.M."/>
            <person name="Davidsen T.M."/>
            <person name="Wayne K.J."/>
            <person name="Tettelin H."/>
            <person name="Glass J.I."/>
            <person name="Rusch D."/>
            <person name="Podicherti R."/>
            <person name="Tsui H.-C.T."/>
            <person name="Winkler M.E."/>
        </authorList>
    </citation>
    <scope>NUCLEOTIDE SEQUENCE</scope>
</reference>
<evidence type="ECO:0000313" key="1">
    <source>
        <dbReference type="EMBL" id="SVB57984.1"/>
    </source>
</evidence>
<evidence type="ECO:0008006" key="2">
    <source>
        <dbReference type="Google" id="ProtNLM"/>
    </source>
</evidence>
<sequence>MKKVLLVINDQQSPYGDFSNMFTHIIQASNQFELDISEDRNSFTKLD</sequence>
<dbReference type="EMBL" id="UINC01047998">
    <property type="protein sequence ID" value="SVB57984.1"/>
    <property type="molecule type" value="Genomic_DNA"/>
</dbReference>
<accession>A0A382F6M7</accession>
<protein>
    <recommendedName>
        <fullName evidence="2">DJ-1/PfpI domain-containing protein</fullName>
    </recommendedName>
</protein>
<feature type="non-terminal residue" evidence="1">
    <location>
        <position position="47"/>
    </location>
</feature>
<organism evidence="1">
    <name type="scientific">marine metagenome</name>
    <dbReference type="NCBI Taxonomy" id="408172"/>
    <lineage>
        <taxon>unclassified sequences</taxon>
        <taxon>metagenomes</taxon>
        <taxon>ecological metagenomes</taxon>
    </lineage>
</organism>
<name>A0A382F6M7_9ZZZZ</name>
<proteinExistence type="predicted"/>